<keyword evidence="2" id="KW-1133">Transmembrane helix</keyword>
<protein>
    <submittedName>
        <fullName evidence="3">Uncharacterized protein</fullName>
    </submittedName>
</protein>
<evidence type="ECO:0000313" key="4">
    <source>
        <dbReference type="Proteomes" id="UP000825729"/>
    </source>
</evidence>
<reference evidence="3 4" key="1">
    <citation type="submission" date="2021-07" db="EMBL/GenBank/DDBJ databases">
        <title>The Aristolochia fimbriata genome: insights into angiosperm evolution, floral development and chemical biosynthesis.</title>
        <authorList>
            <person name="Jiao Y."/>
        </authorList>
    </citation>
    <scope>NUCLEOTIDE SEQUENCE [LARGE SCALE GENOMIC DNA]</scope>
    <source>
        <strain evidence="3">IBCAS-2021</strain>
        <tissue evidence="3">Leaf</tissue>
    </source>
</reference>
<organism evidence="3 4">
    <name type="scientific">Aristolochia fimbriata</name>
    <name type="common">White veined hardy Dutchman's pipe vine</name>
    <dbReference type="NCBI Taxonomy" id="158543"/>
    <lineage>
        <taxon>Eukaryota</taxon>
        <taxon>Viridiplantae</taxon>
        <taxon>Streptophyta</taxon>
        <taxon>Embryophyta</taxon>
        <taxon>Tracheophyta</taxon>
        <taxon>Spermatophyta</taxon>
        <taxon>Magnoliopsida</taxon>
        <taxon>Magnoliidae</taxon>
        <taxon>Piperales</taxon>
        <taxon>Aristolochiaceae</taxon>
        <taxon>Aristolochia</taxon>
    </lineage>
</organism>
<keyword evidence="4" id="KW-1185">Reference proteome</keyword>
<sequence length="156" mass="17262">MNDVNSEQPKPWDFYTSVNPSPSEAVSDREAPWRDLGTSVNAISFGFVATALLISLFLIMAIFEHLLKPRLSFSSTQDVDEGALESGNSRAQMHVFEKLGNQQPVAGSYSSDFSVLMPGQSYPTFLAQPAPLTCPREGVHWPSHDDSFNSSYHNHQ</sequence>
<proteinExistence type="predicted"/>
<gene>
    <name evidence="3" type="ORF">H6P81_001467</name>
</gene>
<accession>A0AAV7F7N0</accession>
<evidence type="ECO:0000313" key="3">
    <source>
        <dbReference type="EMBL" id="KAG9456959.1"/>
    </source>
</evidence>
<dbReference type="PANTHER" id="PTHR33728">
    <property type="entry name" value="CTTNBP 2 AMINO-TERMINAL-LIKE PROTEIN"/>
    <property type="match status" value="1"/>
</dbReference>
<feature type="transmembrane region" description="Helical" evidence="2">
    <location>
        <begin position="42"/>
        <end position="63"/>
    </location>
</feature>
<comment type="caution">
    <text evidence="3">The sequence shown here is derived from an EMBL/GenBank/DDBJ whole genome shotgun (WGS) entry which is preliminary data.</text>
</comment>
<dbReference type="EMBL" id="JAINDJ010000002">
    <property type="protein sequence ID" value="KAG9456959.1"/>
    <property type="molecule type" value="Genomic_DNA"/>
</dbReference>
<dbReference type="PANTHER" id="PTHR33728:SF3">
    <property type="entry name" value="MULTIDRUG RESISTANCE PROTEIN"/>
    <property type="match status" value="1"/>
</dbReference>
<evidence type="ECO:0000256" key="1">
    <source>
        <dbReference type="SAM" id="MobiDB-lite"/>
    </source>
</evidence>
<evidence type="ECO:0000256" key="2">
    <source>
        <dbReference type="SAM" id="Phobius"/>
    </source>
</evidence>
<keyword evidence="2" id="KW-0472">Membrane</keyword>
<dbReference type="Proteomes" id="UP000825729">
    <property type="component" value="Unassembled WGS sequence"/>
</dbReference>
<dbReference type="AlphaFoldDB" id="A0AAV7F7N0"/>
<keyword evidence="2" id="KW-0812">Transmembrane</keyword>
<feature type="region of interest" description="Disordered" evidence="1">
    <location>
        <begin position="1"/>
        <end position="30"/>
    </location>
</feature>
<name>A0AAV7F7N0_ARIFI</name>